<dbReference type="AlphaFoldDB" id="D2ZWT0"/>
<evidence type="ECO:0000313" key="1">
    <source>
        <dbReference type="EMBL" id="EFC88406.1"/>
    </source>
</evidence>
<sequence length="39" mass="4181">MGSSENPFAGLILPQPRFQTTSCMTQAAQSIKIPVSDDL</sequence>
<organism evidence="1 2">
    <name type="scientific">Neisseria mucosa (strain ATCC 25996 / DSM 4631 / NCTC 10774 / M26)</name>
    <dbReference type="NCBI Taxonomy" id="546266"/>
    <lineage>
        <taxon>Bacteria</taxon>
        <taxon>Pseudomonadati</taxon>
        <taxon>Pseudomonadota</taxon>
        <taxon>Betaproteobacteria</taxon>
        <taxon>Neisseriales</taxon>
        <taxon>Neisseriaceae</taxon>
        <taxon>Neisseria</taxon>
    </lineage>
</organism>
<name>D2ZWT0_NEIM2</name>
<protein>
    <submittedName>
        <fullName evidence="1">Uncharacterized protein</fullName>
    </submittedName>
</protein>
<dbReference type="STRING" id="546266.NEIMUCOT_05078"/>
<dbReference type="Proteomes" id="UP000003344">
    <property type="component" value="Unassembled WGS sequence"/>
</dbReference>
<evidence type="ECO:0000313" key="2">
    <source>
        <dbReference type="Proteomes" id="UP000003344"/>
    </source>
</evidence>
<dbReference type="EMBL" id="ACDX02000008">
    <property type="protein sequence ID" value="EFC88406.1"/>
    <property type="molecule type" value="Genomic_DNA"/>
</dbReference>
<comment type="caution">
    <text evidence="1">The sequence shown here is derived from an EMBL/GenBank/DDBJ whole genome shotgun (WGS) entry which is preliminary data.</text>
</comment>
<accession>D2ZWT0</accession>
<reference evidence="1 2" key="1">
    <citation type="submission" date="2009-10" db="EMBL/GenBank/DDBJ databases">
        <authorList>
            <person name="Weinstock G."/>
            <person name="Sodergren E."/>
            <person name="Clifton S."/>
            <person name="Fulton L."/>
            <person name="Fulton B."/>
            <person name="Courtney L."/>
            <person name="Fronick C."/>
            <person name="Harrison M."/>
            <person name="Strong C."/>
            <person name="Farmer C."/>
            <person name="Delahaunty K."/>
            <person name="Markovic C."/>
            <person name="Hall O."/>
            <person name="Minx P."/>
            <person name="Tomlinson C."/>
            <person name="Mitreva M."/>
            <person name="Nelson J."/>
            <person name="Hou S."/>
            <person name="Wollam A."/>
            <person name="Pepin K.H."/>
            <person name="Johnson M."/>
            <person name="Bhonagiri V."/>
            <person name="Nash W.E."/>
            <person name="Warren W."/>
            <person name="Chinwalla A."/>
            <person name="Mardis E.R."/>
            <person name="Wilson R.K."/>
        </authorList>
    </citation>
    <scope>NUCLEOTIDE SEQUENCE [LARGE SCALE GENOMIC DNA]</scope>
    <source>
        <strain evidence="2">ATCC 25996 / DSM 4631 / NCTC 10774 / M26</strain>
    </source>
</reference>
<gene>
    <name evidence="1" type="ORF">NEIMUCOT_05078</name>
</gene>
<proteinExistence type="predicted"/>